<evidence type="ECO:0000256" key="5">
    <source>
        <dbReference type="ARBA" id="ARBA00022741"/>
    </source>
</evidence>
<dbReference type="InterPro" id="IPR042521">
    <property type="entry name" value="DYRK"/>
</dbReference>
<comment type="catalytic activity">
    <reaction evidence="10">
        <text>L-tyrosyl-[protein] + ATP = O-phospho-L-tyrosyl-[protein] + ADP + H(+)</text>
        <dbReference type="Rhea" id="RHEA:10596"/>
        <dbReference type="Rhea" id="RHEA-COMP:10136"/>
        <dbReference type="Rhea" id="RHEA-COMP:20101"/>
        <dbReference type="ChEBI" id="CHEBI:15378"/>
        <dbReference type="ChEBI" id="CHEBI:30616"/>
        <dbReference type="ChEBI" id="CHEBI:46858"/>
        <dbReference type="ChEBI" id="CHEBI:61978"/>
        <dbReference type="ChEBI" id="CHEBI:456216"/>
        <dbReference type="EC" id="2.7.12.1"/>
    </reaction>
</comment>
<feature type="compositionally biased region" description="Low complexity" evidence="11">
    <location>
        <begin position="172"/>
        <end position="206"/>
    </location>
</feature>
<evidence type="ECO:0000256" key="1">
    <source>
        <dbReference type="ARBA" id="ARBA00008867"/>
    </source>
</evidence>
<dbReference type="STRING" id="361077.A0A151ZFH4"/>
<keyword evidence="4" id="KW-0808">Transferase</keyword>
<evidence type="ECO:0000256" key="8">
    <source>
        <dbReference type="ARBA" id="ARBA00049003"/>
    </source>
</evidence>
<dbReference type="GO" id="GO:0004674">
    <property type="term" value="F:protein serine/threonine kinase activity"/>
    <property type="evidence" value="ECO:0007669"/>
    <property type="project" value="UniProtKB-KW"/>
</dbReference>
<feature type="compositionally biased region" description="Low complexity" evidence="11">
    <location>
        <begin position="213"/>
        <end position="232"/>
    </location>
</feature>
<dbReference type="Gene3D" id="3.30.200.20">
    <property type="entry name" value="Phosphorylase Kinase, domain 1"/>
    <property type="match status" value="1"/>
</dbReference>
<dbReference type="FunCoup" id="A0A151ZFH4">
    <property type="interactions" value="148"/>
</dbReference>
<reference evidence="13 14" key="1">
    <citation type="submission" date="2015-12" db="EMBL/GenBank/DDBJ databases">
        <title>Dictyostelia acquired genes for synthesis and detection of signals that induce cell-type specialization by lateral gene transfer from prokaryotes.</title>
        <authorList>
            <person name="Gloeckner G."/>
            <person name="Schaap P."/>
        </authorList>
    </citation>
    <scope>NUCLEOTIDE SEQUENCE [LARGE SCALE GENOMIC DNA]</scope>
    <source>
        <strain evidence="13 14">TK</strain>
    </source>
</reference>
<evidence type="ECO:0000256" key="6">
    <source>
        <dbReference type="ARBA" id="ARBA00022777"/>
    </source>
</evidence>
<evidence type="ECO:0000256" key="11">
    <source>
        <dbReference type="SAM" id="MobiDB-lite"/>
    </source>
</evidence>
<dbReference type="Gene3D" id="1.10.510.10">
    <property type="entry name" value="Transferase(Phosphotransferase) domain 1"/>
    <property type="match status" value="1"/>
</dbReference>
<proteinExistence type="inferred from homology"/>
<dbReference type="PANTHER" id="PTHR24058">
    <property type="entry name" value="DUAL SPECIFICITY PROTEIN KINASE"/>
    <property type="match status" value="1"/>
</dbReference>
<organism evidence="13 14">
    <name type="scientific">Tieghemostelium lacteum</name>
    <name type="common">Slime mold</name>
    <name type="synonym">Dictyostelium lacteum</name>
    <dbReference type="NCBI Taxonomy" id="361077"/>
    <lineage>
        <taxon>Eukaryota</taxon>
        <taxon>Amoebozoa</taxon>
        <taxon>Evosea</taxon>
        <taxon>Eumycetozoa</taxon>
        <taxon>Dictyostelia</taxon>
        <taxon>Dictyosteliales</taxon>
        <taxon>Raperosteliaceae</taxon>
        <taxon>Tieghemostelium</taxon>
    </lineage>
</organism>
<dbReference type="SMART" id="SM00220">
    <property type="entry name" value="S_TKc"/>
    <property type="match status" value="1"/>
</dbReference>
<dbReference type="GO" id="GO:0005856">
    <property type="term" value="C:cytoskeleton"/>
    <property type="evidence" value="ECO:0007669"/>
    <property type="project" value="TreeGrafter"/>
</dbReference>
<comment type="caution">
    <text evidence="13">The sequence shown here is derived from an EMBL/GenBank/DDBJ whole genome shotgun (WGS) entry which is preliminary data.</text>
</comment>
<evidence type="ECO:0000256" key="7">
    <source>
        <dbReference type="ARBA" id="ARBA00022840"/>
    </source>
</evidence>
<comment type="catalytic activity">
    <reaction evidence="8">
        <text>L-seryl-[protein] + ATP = O-phospho-L-seryl-[protein] + ADP + H(+)</text>
        <dbReference type="Rhea" id="RHEA:17989"/>
        <dbReference type="Rhea" id="RHEA-COMP:9863"/>
        <dbReference type="Rhea" id="RHEA-COMP:11604"/>
        <dbReference type="ChEBI" id="CHEBI:15378"/>
        <dbReference type="ChEBI" id="CHEBI:29999"/>
        <dbReference type="ChEBI" id="CHEBI:30616"/>
        <dbReference type="ChEBI" id="CHEBI:83421"/>
        <dbReference type="ChEBI" id="CHEBI:456216"/>
        <dbReference type="EC" id="2.7.12.1"/>
    </reaction>
</comment>
<dbReference type="InterPro" id="IPR011009">
    <property type="entry name" value="Kinase-like_dom_sf"/>
</dbReference>
<keyword evidence="5" id="KW-0547">Nucleotide-binding</keyword>
<comment type="catalytic activity">
    <reaction evidence="9">
        <text>L-threonyl-[protein] + ATP = O-phospho-L-threonyl-[protein] + ADP + H(+)</text>
        <dbReference type="Rhea" id="RHEA:46608"/>
        <dbReference type="Rhea" id="RHEA-COMP:11060"/>
        <dbReference type="Rhea" id="RHEA-COMP:11605"/>
        <dbReference type="ChEBI" id="CHEBI:15378"/>
        <dbReference type="ChEBI" id="CHEBI:30013"/>
        <dbReference type="ChEBI" id="CHEBI:30616"/>
        <dbReference type="ChEBI" id="CHEBI:61977"/>
        <dbReference type="ChEBI" id="CHEBI:456216"/>
        <dbReference type="EC" id="2.7.12.1"/>
    </reaction>
</comment>
<dbReference type="InterPro" id="IPR008271">
    <property type="entry name" value="Ser/Thr_kinase_AS"/>
</dbReference>
<gene>
    <name evidence="13" type="ORF">DLAC_06684</name>
</gene>
<evidence type="ECO:0000256" key="2">
    <source>
        <dbReference type="ARBA" id="ARBA00013203"/>
    </source>
</evidence>
<feature type="domain" description="Protein kinase" evidence="12">
    <location>
        <begin position="471"/>
        <end position="768"/>
    </location>
</feature>
<sequence length="786" mass="85784">MIETHNPNNDIKNLKTTLSARAMARRSVSLNASAITQALANGGLDDSTTNISPKKSKEEPIKLQNFTPPKPNPTSTSTTTTTTTSSNGNGSSQDNSGTNSTTTKTTTKKVPDRPSINPSVRKTKEPLANGASTGNSPSLSSSTSISTFTPKKPTSSSTTTSTKTTDDKPPLSNSSSIKKPTSSSTTTNSSTPSSSSSKSRSVSISIGNKQQQPNSSTPTTIPTNTNTTTSTEETTKAPVKSTIDDVFARLSSITKPVIKSRSQSVSVNLSASLNPNSLSGSSSNSSNSSTPSNTSKFTKILSKSKTLKPDERRSTLQSLSSTTTTSTLSSNRKSPLSKSSTTSNNNNTTSSTITTTTTTTTTTTSISTSLTKSSSPNTNSNSNSNSSSNSTSSNPLSSYKCTVMTPATAKKIYGNDLTEHEKEEILTYSQIYFTGTTTCKVKFNSSLPNDGFDNEEGEYKIIEHDHIAYRYEVLSILGQGSFCQVAKAYDHKNQILVALKIIRNQKRFYTQAQTEIKILEYLKENDKNSTANIVHLDDHFNFRNHLVLSFELLSLNLFDFLKANNFQGFNLDLVRRFAAQILTSLKFLYKRNVIHADLKPENILLKQPTKSGIKLIDFGSSCFENEQIFTYIQSRFYRSPEVILGLRYDKSIDIWSLGCILAELYTGIPIFPGCDEVEQLALIMEVIGQPPLSIIEDASRRDIYFEKDGTPKLVINKQTGQHYGIASKSFRECINSDDADFIDFITHCLKWDPEKRINPEQGLKHRFLAPLTSLSPPSSSTSTTHS</sequence>
<feature type="compositionally biased region" description="Low complexity" evidence="11">
    <location>
        <begin position="273"/>
        <end position="295"/>
    </location>
</feature>
<accession>A0A151ZFH4</accession>
<feature type="region of interest" description="Disordered" evidence="11">
    <location>
        <begin position="273"/>
        <end position="397"/>
    </location>
</feature>
<dbReference type="Gene3D" id="3.30.10.30">
    <property type="entry name" value="DYRK"/>
    <property type="match status" value="1"/>
</dbReference>
<dbReference type="OrthoDB" id="9332038at2759"/>
<dbReference type="InParanoid" id="A0A151ZFH4"/>
<dbReference type="Pfam" id="PF00069">
    <property type="entry name" value="Pkinase"/>
    <property type="match status" value="1"/>
</dbReference>
<keyword evidence="6" id="KW-0418">Kinase</keyword>
<dbReference type="EMBL" id="LODT01000029">
    <property type="protein sequence ID" value="KYQ92685.1"/>
    <property type="molecule type" value="Genomic_DNA"/>
</dbReference>
<dbReference type="OMA" id="WFADINI"/>
<dbReference type="AlphaFoldDB" id="A0A151ZFH4"/>
<dbReference type="FunFam" id="1.10.510.10:FF:000624">
    <property type="entry name" value="Mitogen-activated protein kinase"/>
    <property type="match status" value="1"/>
</dbReference>
<dbReference type="PROSITE" id="PS00108">
    <property type="entry name" value="PROTEIN_KINASE_ST"/>
    <property type="match status" value="1"/>
</dbReference>
<dbReference type="PANTHER" id="PTHR24058:SF22">
    <property type="entry name" value="DUAL SPECIFICITY TYROSINE-PHOSPHORYLATION-REGULATED KINASE 4"/>
    <property type="match status" value="1"/>
</dbReference>
<evidence type="ECO:0000259" key="12">
    <source>
        <dbReference type="PROSITE" id="PS50011"/>
    </source>
</evidence>
<keyword evidence="7" id="KW-0067">ATP-binding</keyword>
<protein>
    <recommendedName>
        <fullName evidence="2">dual-specificity kinase</fullName>
        <ecNumber evidence="2">2.7.12.1</ecNumber>
    </recommendedName>
</protein>
<feature type="compositionally biased region" description="Low complexity" evidence="11">
    <location>
        <begin position="315"/>
        <end position="397"/>
    </location>
</feature>
<evidence type="ECO:0000256" key="9">
    <source>
        <dbReference type="ARBA" id="ARBA00049308"/>
    </source>
</evidence>
<dbReference type="EC" id="2.7.12.1" evidence="2"/>
<evidence type="ECO:0000313" key="14">
    <source>
        <dbReference type="Proteomes" id="UP000076078"/>
    </source>
</evidence>
<evidence type="ECO:0000256" key="4">
    <source>
        <dbReference type="ARBA" id="ARBA00022679"/>
    </source>
</evidence>
<keyword evidence="14" id="KW-1185">Reference proteome</keyword>
<feature type="compositionally biased region" description="Low complexity" evidence="11">
    <location>
        <begin position="74"/>
        <end position="105"/>
    </location>
</feature>
<dbReference type="InterPro" id="IPR000719">
    <property type="entry name" value="Prot_kinase_dom"/>
</dbReference>
<dbReference type="PROSITE" id="PS50011">
    <property type="entry name" value="PROTEIN_KINASE_DOM"/>
    <property type="match status" value="1"/>
</dbReference>
<dbReference type="InterPro" id="IPR050494">
    <property type="entry name" value="Ser_Thr_dual-spec_kinase"/>
</dbReference>
<evidence type="ECO:0000256" key="10">
    <source>
        <dbReference type="ARBA" id="ARBA00051680"/>
    </source>
</evidence>
<dbReference type="Proteomes" id="UP000076078">
    <property type="component" value="Unassembled WGS sequence"/>
</dbReference>
<dbReference type="GO" id="GO:0004712">
    <property type="term" value="F:protein serine/threonine/tyrosine kinase activity"/>
    <property type="evidence" value="ECO:0007669"/>
    <property type="project" value="UniProtKB-EC"/>
</dbReference>
<evidence type="ECO:0000256" key="3">
    <source>
        <dbReference type="ARBA" id="ARBA00022527"/>
    </source>
</evidence>
<evidence type="ECO:0000313" key="13">
    <source>
        <dbReference type="EMBL" id="KYQ92685.1"/>
    </source>
</evidence>
<dbReference type="SUPFAM" id="SSF56112">
    <property type="entry name" value="Protein kinase-like (PK-like)"/>
    <property type="match status" value="1"/>
</dbReference>
<feature type="compositionally biased region" description="Low complexity" evidence="11">
    <location>
        <begin position="132"/>
        <end position="163"/>
    </location>
</feature>
<name>A0A151ZFH4_TIELA</name>
<feature type="region of interest" description="Disordered" evidence="11">
    <location>
        <begin position="42"/>
        <end position="237"/>
    </location>
</feature>
<comment type="similarity">
    <text evidence="1">Belongs to the protein kinase superfamily. CMGC Ser/Thr protein kinase family. MNB/DYRK subfamily.</text>
</comment>
<keyword evidence="3" id="KW-0723">Serine/threonine-protein kinase</keyword>
<dbReference type="CDD" id="cd14210">
    <property type="entry name" value="PKc_DYRK"/>
    <property type="match status" value="1"/>
</dbReference>
<dbReference type="GO" id="GO:0005524">
    <property type="term" value="F:ATP binding"/>
    <property type="evidence" value="ECO:0007669"/>
    <property type="project" value="UniProtKB-KW"/>
</dbReference>
<dbReference type="GO" id="GO:0005737">
    <property type="term" value="C:cytoplasm"/>
    <property type="evidence" value="ECO:0007669"/>
    <property type="project" value="TreeGrafter"/>
</dbReference>